<evidence type="ECO:0000313" key="2">
    <source>
        <dbReference type="Proteomes" id="UP001347146"/>
    </source>
</evidence>
<comment type="caution">
    <text evidence="1">The sequence shown here is derived from an EMBL/GenBank/DDBJ whole genome shotgun (WGS) entry which is preliminary data.</text>
</comment>
<dbReference type="RefSeq" id="WP_330432094.1">
    <property type="nucleotide sequence ID" value="NZ_JAZDUF010000002.1"/>
</dbReference>
<keyword evidence="2" id="KW-1185">Reference proteome</keyword>
<accession>A0ABU7MBG6</accession>
<dbReference type="Proteomes" id="UP001347146">
    <property type="component" value="Unassembled WGS sequence"/>
</dbReference>
<dbReference type="EMBL" id="JAZDUF010000002">
    <property type="protein sequence ID" value="MEE3850444.1"/>
    <property type="molecule type" value="Genomic_DNA"/>
</dbReference>
<sequence>MTVLATVVNGCAVSPFAGDDEETCSSEFDPRAAGEPLGSSNRFLHVSAAAGATPGLTTTLAELTAQAGWAQSYDQMIKQFDGMSDPEINELAGTGTICWQVPHGAPDVGATGSYIFLKARKPVQAVRWDAAGDRDPISLLDTPGGINPDTALTSRPGVNPRLVVAAPIEG</sequence>
<protein>
    <submittedName>
        <fullName evidence="1">Uncharacterized protein</fullName>
    </submittedName>
</protein>
<reference evidence="1 2" key="1">
    <citation type="submission" date="2024-01" db="EMBL/GenBank/DDBJ databases">
        <title>Draft genome sequence of Gordonia sp. LSe1-13.</title>
        <authorList>
            <person name="Suphannarot A."/>
            <person name="Mingma R."/>
        </authorList>
    </citation>
    <scope>NUCLEOTIDE SEQUENCE [LARGE SCALE GENOMIC DNA]</scope>
    <source>
        <strain evidence="1 2">LSe1-13</strain>
    </source>
</reference>
<gene>
    <name evidence="1" type="ORF">VZC37_08860</name>
</gene>
<organism evidence="1 2">
    <name type="scientific">Gordonia sesuvii</name>
    <dbReference type="NCBI Taxonomy" id="3116777"/>
    <lineage>
        <taxon>Bacteria</taxon>
        <taxon>Bacillati</taxon>
        <taxon>Actinomycetota</taxon>
        <taxon>Actinomycetes</taxon>
        <taxon>Mycobacteriales</taxon>
        <taxon>Gordoniaceae</taxon>
        <taxon>Gordonia</taxon>
    </lineage>
</organism>
<evidence type="ECO:0000313" key="1">
    <source>
        <dbReference type="EMBL" id="MEE3850444.1"/>
    </source>
</evidence>
<name>A0ABU7MBG6_9ACTN</name>
<proteinExistence type="predicted"/>